<accession>A0ABR1VT22</accession>
<dbReference type="EMBL" id="JAQQWN010000007">
    <property type="protein sequence ID" value="KAK8074416.1"/>
    <property type="molecule type" value="Genomic_DNA"/>
</dbReference>
<evidence type="ECO:0000259" key="3">
    <source>
        <dbReference type="Pfam" id="PF24809"/>
    </source>
</evidence>
<proteinExistence type="predicted"/>
<evidence type="ECO:0008006" key="7">
    <source>
        <dbReference type="Google" id="ProtNLM"/>
    </source>
</evidence>
<evidence type="ECO:0000313" key="5">
    <source>
        <dbReference type="EMBL" id="KAK8074416.1"/>
    </source>
</evidence>
<gene>
    <name evidence="5" type="ORF">PG997_009079</name>
</gene>
<comment type="caution">
    <text evidence="5">The sequence shown here is derived from an EMBL/GenBank/DDBJ whole genome shotgun (WGS) entry which is preliminary data.</text>
</comment>
<feature type="domain" description="DUF7708" evidence="3">
    <location>
        <begin position="67"/>
        <end position="129"/>
    </location>
</feature>
<dbReference type="SUPFAM" id="SSF52540">
    <property type="entry name" value="P-loop containing nucleoside triphosphate hydrolases"/>
    <property type="match status" value="1"/>
</dbReference>
<name>A0ABR1VT22_9PEZI</name>
<sequence length="1366" mass="153410">MAQPPDQPSAEFQAAKEGFLDTLSAAERSQFSALCNQASPEQLLDSIKPFSQRFKKERWAKVLSKIRGFTEALRPYVDVIGTVVSSHPEVAAIVWGAFRFVLQMAGNFSSFFEMLADMLNEIEPLIPRFGDLAMLLGDKGFVSPRLRSTLKDGTIRRTPVVIAELMWQPFTAKLENIKKRFVHHRDIVRDEVNILCLRQTVKNGEALAGYGRDVQSLLDTSELQAATADNTKLDVLDLCKKLKRIEERLVENQSIYSKMLQKDRDQSQAGAGPLRNEIMSFLQPPEFIQEYERAHSLRDPASGTWLFSSHQFSTWQILASETPMLWIKGKPGCGKSILASNIVDHLSGSASKGEEVRTVLYFFYNSREGLNSMDQMYRALLAQLIDSRVDSKAVVASADYALSRRQQGQVRGSPLTIRDLFFIILGRLPNVYTVIDAVDECEPDNRYEEHDQALRGELQILFDGIVTSGAKLLVLSRPSVWGLSNLSTDVPIQSLHMTSAMVSGDMERHCHDGLQNLCDNGYLPAMDSTLLQELCDTLLIGADGMFLWVRLMFSYLRSPVLAPPHLASAVRLRAIRSLRYPESLDQIYCRILGLIWAMPTYPRQLARQMFMWLLFSKKPYLDPPELHTFLSATFYFTSSDPTSLIPSNESHDILNEDSMAFSEAILVACSSLVELDSTGSHRYYRFIHSTTSEFFLTRLHSPDCVGIDHMQLSVKQYFQLCRSETEMELSSACLRYLLQFVPAKPLSGNILESASRDIVSQKYRFAAYASAYWTAHLRDAKVHQSCGHSSFEGNTSAFERVFRQFLDSQLNVNSWIELLYLLGGPETNARQHEILRRSVPTLVGQGGCPDSTTTFCDSLTRLSRDLETLEEKWGEDLQAAPHHIWNDTTAFVSSTFFRKTTATTVWHIGLDIPFDSSQSTKPLATVSTSDLAQSFLAKLTIWPSRLASIWSPEQAGQVPDLTMRIPHDYDYNYGFEFGGQGQYLLYWDNSPRDIYLPKEDFAKSLAVFELSLLDNANRPPIRLLRSWTCSFKESFASWTVHPTLPILAAHEVCYSKTSLWAFRNGTLEKGKAKEAQNEVAVTGKDLRHGTLICLGTGTLQSQQMQQYTGSDGKAVFQRHQITKNSLEVTQWSGGEVTTQSLVSLPVVDSLGHLNASFKIPETGTERLQVVLNKNQRLRYSILDEPDRHFPAVIAKDQRAIPKGKKRQIEGRDSEADESEVTKCRRVGWRHFILAPERASTHSRMPGDVVDGLEDTRVMILWVRVRVRIRVGGTAVAELCLPHDVEIHGENGDPAPAHEAAEAPGEEDESTERCRLMLAIVITIVSHCHTGIFLAGVGASQQRLRSHGEDEVSEGLSPRIDLHGVAA</sequence>
<dbReference type="RefSeq" id="XP_066665356.1">
    <property type="nucleotide sequence ID" value="XM_066813394.1"/>
</dbReference>
<dbReference type="PANTHER" id="PTHR10039:SF14">
    <property type="entry name" value="NACHT DOMAIN-CONTAINING PROTEIN"/>
    <property type="match status" value="1"/>
</dbReference>
<dbReference type="PANTHER" id="PTHR10039">
    <property type="entry name" value="AMELOGENIN"/>
    <property type="match status" value="1"/>
</dbReference>
<protein>
    <recommendedName>
        <fullName evidence="7">NACHT domain-containing protein</fullName>
    </recommendedName>
</protein>
<evidence type="ECO:0000259" key="4">
    <source>
        <dbReference type="Pfam" id="PF24883"/>
    </source>
</evidence>
<dbReference type="Proteomes" id="UP001433268">
    <property type="component" value="Unassembled WGS sequence"/>
</dbReference>
<dbReference type="InterPro" id="IPR056125">
    <property type="entry name" value="DUF7708"/>
</dbReference>
<organism evidence="5 6">
    <name type="scientific">Apiospora hydei</name>
    <dbReference type="NCBI Taxonomy" id="1337664"/>
    <lineage>
        <taxon>Eukaryota</taxon>
        <taxon>Fungi</taxon>
        <taxon>Dikarya</taxon>
        <taxon>Ascomycota</taxon>
        <taxon>Pezizomycotina</taxon>
        <taxon>Sordariomycetes</taxon>
        <taxon>Xylariomycetidae</taxon>
        <taxon>Amphisphaeriales</taxon>
        <taxon>Apiosporaceae</taxon>
        <taxon>Apiospora</taxon>
    </lineage>
</organism>
<feature type="domain" description="Nephrocystin 3-like N-terminal" evidence="4">
    <location>
        <begin position="302"/>
        <end position="477"/>
    </location>
</feature>
<keyword evidence="6" id="KW-1185">Reference proteome</keyword>
<feature type="region of interest" description="Disordered" evidence="2">
    <location>
        <begin position="1289"/>
        <end position="1308"/>
    </location>
</feature>
<keyword evidence="1" id="KW-0677">Repeat</keyword>
<evidence type="ECO:0000256" key="1">
    <source>
        <dbReference type="ARBA" id="ARBA00022737"/>
    </source>
</evidence>
<dbReference type="Gene3D" id="3.40.50.300">
    <property type="entry name" value="P-loop containing nucleotide triphosphate hydrolases"/>
    <property type="match status" value="1"/>
</dbReference>
<evidence type="ECO:0000256" key="2">
    <source>
        <dbReference type="SAM" id="MobiDB-lite"/>
    </source>
</evidence>
<dbReference type="Pfam" id="PF24883">
    <property type="entry name" value="NPHP3_N"/>
    <property type="match status" value="1"/>
</dbReference>
<dbReference type="InterPro" id="IPR027417">
    <property type="entry name" value="P-loop_NTPase"/>
</dbReference>
<reference evidence="5 6" key="1">
    <citation type="submission" date="2023-01" db="EMBL/GenBank/DDBJ databases">
        <title>Analysis of 21 Apiospora genomes using comparative genomics revels a genus with tremendous synthesis potential of carbohydrate active enzymes and secondary metabolites.</title>
        <authorList>
            <person name="Sorensen T."/>
        </authorList>
    </citation>
    <scope>NUCLEOTIDE SEQUENCE [LARGE SCALE GENOMIC DNA]</scope>
    <source>
        <strain evidence="5 6">CBS 114990</strain>
    </source>
</reference>
<evidence type="ECO:0000313" key="6">
    <source>
        <dbReference type="Proteomes" id="UP001433268"/>
    </source>
</evidence>
<dbReference type="GeneID" id="92046454"/>
<dbReference type="Pfam" id="PF24809">
    <property type="entry name" value="DUF7708"/>
    <property type="match status" value="1"/>
</dbReference>
<dbReference type="InterPro" id="IPR056884">
    <property type="entry name" value="NPHP3-like_N"/>
</dbReference>